<accession>G1U968</accession>
<dbReference type="SMR" id="G1U968"/>
<dbReference type="HOGENOM" id="CLU_003041_1_0_1"/>
<sequence>MCHTRELAFHISKEYEHFSKYMPGVKVGSRTAAGGGGQRHSVPEGVRVFWGPVHQEGRGGAEEEASARAGGHARPQPEPARREALCATRCWSSWVEICVKSVQRGMTLAQLLQEQNFPAIAMAHRGMAQEPLPLPAVQGLPAAGPGGHQSVRARHGHRARQHRLQLRHARGLRHVSDPASAVQPGPAPDALAPPASPAGGPPRRFGTKGLAITFVSEEDDARILKDVQDRFEVNVAISM</sequence>
<name>G1U968_RABIT</name>
<feature type="region of interest" description="Disordered" evidence="1">
    <location>
        <begin position="174"/>
        <end position="205"/>
    </location>
</feature>
<protein>
    <submittedName>
        <fullName evidence="2">Uncharacterized protein</fullName>
    </submittedName>
</protein>
<dbReference type="Proteomes" id="UP000001811">
    <property type="component" value="Unplaced"/>
</dbReference>
<reference evidence="2" key="2">
    <citation type="submission" date="2025-08" db="UniProtKB">
        <authorList>
            <consortium name="Ensembl"/>
        </authorList>
    </citation>
    <scope>IDENTIFICATION</scope>
    <source>
        <strain evidence="2">Thorbecke</strain>
    </source>
</reference>
<dbReference type="Ensembl" id="ENSOCUT00000002497.3">
    <property type="protein sequence ID" value="ENSOCUP00000025987.2"/>
    <property type="gene ID" value="ENSOCUG00000002496.3"/>
</dbReference>
<dbReference type="Bgee" id="ENSOCUG00000002496">
    <property type="expression patterns" value="Expressed in blood and 19 other cell types or tissues"/>
</dbReference>
<dbReference type="InParanoid" id="G1U968"/>
<dbReference type="eggNOG" id="KOG0329">
    <property type="taxonomic scope" value="Eukaryota"/>
</dbReference>
<reference evidence="2" key="3">
    <citation type="submission" date="2025-09" db="UniProtKB">
        <authorList>
            <consortium name="Ensembl"/>
        </authorList>
    </citation>
    <scope>IDENTIFICATION</scope>
    <source>
        <strain evidence="2">Thorbecke</strain>
    </source>
</reference>
<evidence type="ECO:0000313" key="2">
    <source>
        <dbReference type="Ensembl" id="ENSOCUP00000025987.2"/>
    </source>
</evidence>
<evidence type="ECO:0000313" key="3">
    <source>
        <dbReference type="Proteomes" id="UP000001811"/>
    </source>
</evidence>
<dbReference type="STRING" id="9986.ENSOCUP00000025987"/>
<proteinExistence type="predicted"/>
<keyword evidence="3" id="KW-1185">Reference proteome</keyword>
<organism evidence="2 3">
    <name type="scientific">Oryctolagus cuniculus</name>
    <name type="common">Rabbit</name>
    <dbReference type="NCBI Taxonomy" id="9986"/>
    <lineage>
        <taxon>Eukaryota</taxon>
        <taxon>Metazoa</taxon>
        <taxon>Chordata</taxon>
        <taxon>Craniata</taxon>
        <taxon>Vertebrata</taxon>
        <taxon>Euteleostomi</taxon>
        <taxon>Mammalia</taxon>
        <taxon>Eutheria</taxon>
        <taxon>Euarchontoglires</taxon>
        <taxon>Glires</taxon>
        <taxon>Lagomorpha</taxon>
        <taxon>Leporidae</taxon>
        <taxon>Oryctolagus</taxon>
    </lineage>
</organism>
<reference evidence="2 3" key="1">
    <citation type="journal article" date="2011" name="Nature">
        <title>A high-resolution map of human evolutionary constraint using 29 mammals.</title>
        <authorList>
            <person name="Lindblad-Toh K."/>
            <person name="Garber M."/>
            <person name="Zuk O."/>
            <person name="Lin M.F."/>
            <person name="Parker B.J."/>
            <person name="Washietl S."/>
            <person name="Kheradpour P."/>
            <person name="Ernst J."/>
            <person name="Jordan G."/>
            <person name="Mauceli E."/>
            <person name="Ward L.D."/>
            <person name="Lowe C.B."/>
            <person name="Holloway A.K."/>
            <person name="Clamp M."/>
            <person name="Gnerre S."/>
            <person name="Alfoldi J."/>
            <person name="Beal K."/>
            <person name="Chang J."/>
            <person name="Clawson H."/>
            <person name="Cuff J."/>
            <person name="Di Palma F."/>
            <person name="Fitzgerald S."/>
            <person name="Flicek P."/>
            <person name="Guttman M."/>
            <person name="Hubisz M.J."/>
            <person name="Jaffe D.B."/>
            <person name="Jungreis I."/>
            <person name="Kent W.J."/>
            <person name="Kostka D."/>
            <person name="Lara M."/>
            <person name="Martins A.L."/>
            <person name="Massingham T."/>
            <person name="Moltke I."/>
            <person name="Raney B.J."/>
            <person name="Rasmussen M.D."/>
            <person name="Robinson J."/>
            <person name="Stark A."/>
            <person name="Vilella A.J."/>
            <person name="Wen J."/>
            <person name="Xie X."/>
            <person name="Zody M.C."/>
            <person name="Baldwin J."/>
            <person name="Bloom T."/>
            <person name="Chin C.W."/>
            <person name="Heiman D."/>
            <person name="Nicol R."/>
            <person name="Nusbaum C."/>
            <person name="Young S."/>
            <person name="Wilkinson J."/>
            <person name="Worley K.C."/>
            <person name="Kovar C.L."/>
            <person name="Muzny D.M."/>
            <person name="Gibbs R.A."/>
            <person name="Cree A."/>
            <person name="Dihn H.H."/>
            <person name="Fowler G."/>
            <person name="Jhangiani S."/>
            <person name="Joshi V."/>
            <person name="Lee S."/>
            <person name="Lewis L.R."/>
            <person name="Nazareth L.V."/>
            <person name="Okwuonu G."/>
            <person name="Santibanez J."/>
            <person name="Warren W.C."/>
            <person name="Mardis E.R."/>
            <person name="Weinstock G.M."/>
            <person name="Wilson R.K."/>
            <person name="Delehaunty K."/>
            <person name="Dooling D."/>
            <person name="Fronik C."/>
            <person name="Fulton L."/>
            <person name="Fulton B."/>
            <person name="Graves T."/>
            <person name="Minx P."/>
            <person name="Sodergren E."/>
            <person name="Birney E."/>
            <person name="Margulies E.H."/>
            <person name="Herrero J."/>
            <person name="Green E.D."/>
            <person name="Haussler D."/>
            <person name="Siepel A."/>
            <person name="Goldman N."/>
            <person name="Pollard K.S."/>
            <person name="Pedersen J.S."/>
            <person name="Lander E.S."/>
            <person name="Kellis M."/>
        </authorList>
    </citation>
    <scope>NUCLEOTIDE SEQUENCE [LARGE SCALE GENOMIC DNA]</scope>
    <source>
        <strain evidence="3">Thorbecke</strain>
    </source>
</reference>
<dbReference type="AlphaFoldDB" id="G1U968"/>
<feature type="region of interest" description="Disordered" evidence="1">
    <location>
        <begin position="56"/>
        <end position="80"/>
    </location>
</feature>
<evidence type="ECO:0000256" key="1">
    <source>
        <dbReference type="SAM" id="MobiDB-lite"/>
    </source>
</evidence>